<keyword evidence="5 7" id="KW-0862">Zinc</keyword>
<evidence type="ECO:0000256" key="3">
    <source>
        <dbReference type="ARBA" id="ARBA00022723"/>
    </source>
</evidence>
<dbReference type="GO" id="GO:0005739">
    <property type="term" value="C:mitochondrion"/>
    <property type="evidence" value="ECO:0007669"/>
    <property type="project" value="TreeGrafter"/>
</dbReference>
<dbReference type="KEGG" id="osn:115229898"/>
<dbReference type="GO" id="GO:0046872">
    <property type="term" value="F:metal ion binding"/>
    <property type="evidence" value="ECO:0007669"/>
    <property type="project" value="UniProtKB-UniRule"/>
</dbReference>
<evidence type="ECO:0000256" key="7">
    <source>
        <dbReference type="RuleBase" id="RU003435"/>
    </source>
</evidence>
<keyword evidence="9" id="KW-1185">Reference proteome</keyword>
<evidence type="ECO:0000256" key="2">
    <source>
        <dbReference type="ARBA" id="ARBA00022670"/>
    </source>
</evidence>
<dbReference type="InterPro" id="IPR024079">
    <property type="entry name" value="MetalloPept_cat_dom_sf"/>
</dbReference>
<dbReference type="Gene3D" id="3.40.390.10">
    <property type="entry name" value="Collagenase (Catalytic Domain)"/>
    <property type="match status" value="1"/>
</dbReference>
<keyword evidence="4 7" id="KW-0378">Hydrolase</keyword>
<dbReference type="GO" id="GO:0006518">
    <property type="term" value="P:peptide metabolic process"/>
    <property type="evidence" value="ECO:0007669"/>
    <property type="project" value="TreeGrafter"/>
</dbReference>
<dbReference type="InterPro" id="IPR001567">
    <property type="entry name" value="Pept_M3A_M3B_dom"/>
</dbReference>
<dbReference type="Pfam" id="PF01432">
    <property type="entry name" value="Peptidase_M3"/>
    <property type="match status" value="1"/>
</dbReference>
<dbReference type="GO" id="GO:0004222">
    <property type="term" value="F:metalloendopeptidase activity"/>
    <property type="evidence" value="ECO:0007669"/>
    <property type="project" value="InterPro"/>
</dbReference>
<keyword evidence="6 7" id="KW-0482">Metalloprotease</keyword>
<evidence type="ECO:0000259" key="8">
    <source>
        <dbReference type="Pfam" id="PF01432"/>
    </source>
</evidence>
<protein>
    <submittedName>
        <fullName evidence="10">Mitochondrial intermediate peptidase-like</fullName>
    </submittedName>
</protein>
<dbReference type="Gene3D" id="1.10.1370.10">
    <property type="entry name" value="Neurolysin, domain 3"/>
    <property type="match status" value="1"/>
</dbReference>
<dbReference type="Proteomes" id="UP000515154">
    <property type="component" value="Unplaced"/>
</dbReference>
<evidence type="ECO:0000256" key="4">
    <source>
        <dbReference type="ARBA" id="ARBA00022801"/>
    </source>
</evidence>
<proteinExistence type="inferred from homology"/>
<feature type="domain" description="Peptidase M3A/M3B catalytic" evidence="8">
    <location>
        <begin position="2"/>
        <end position="205"/>
    </location>
</feature>
<dbReference type="InterPro" id="IPR024077">
    <property type="entry name" value="Neurolysin/TOP_dom2"/>
</dbReference>
<organism evidence="9 10">
    <name type="scientific">Octopus sinensis</name>
    <name type="common">East Asian common octopus</name>
    <dbReference type="NCBI Taxonomy" id="2607531"/>
    <lineage>
        <taxon>Eukaryota</taxon>
        <taxon>Metazoa</taxon>
        <taxon>Spiralia</taxon>
        <taxon>Lophotrochozoa</taxon>
        <taxon>Mollusca</taxon>
        <taxon>Cephalopoda</taxon>
        <taxon>Coleoidea</taxon>
        <taxon>Octopodiformes</taxon>
        <taxon>Octopoda</taxon>
        <taxon>Incirrata</taxon>
        <taxon>Octopodidae</taxon>
        <taxon>Octopus</taxon>
    </lineage>
</organism>
<dbReference type="GO" id="GO:0006627">
    <property type="term" value="P:protein processing involved in protein targeting to mitochondrion"/>
    <property type="evidence" value="ECO:0007669"/>
    <property type="project" value="TreeGrafter"/>
</dbReference>
<keyword evidence="2 7" id="KW-0645">Protease</keyword>
<sequence length="226" mass="26405">MVRNLFHEFGHAIHTIFGQTKYQHVSGTRCPTDFAEVPSILMEYFAFDFHFLKKYSKHYNTGIPISDKHALLISNIERIHSPLIQEQLIYSLLDIELHVTKSPSPCKTKSIYEEIFKKITSREPDPFLVPYLRFSHFSNYGAKYYSYLLSHAIASRIYYENFSDQKKFKVNGKVLRDILLSRGGSRSAVEILNGNLIEKYTLEYFADSKFEINKYSEFLTLDCLDL</sequence>
<dbReference type="PANTHER" id="PTHR11804">
    <property type="entry name" value="PROTEASE M3 THIMET OLIGOPEPTIDASE-RELATED"/>
    <property type="match status" value="1"/>
</dbReference>
<gene>
    <name evidence="10" type="primary">LOC115229898</name>
</gene>
<evidence type="ECO:0000256" key="6">
    <source>
        <dbReference type="ARBA" id="ARBA00023049"/>
    </source>
</evidence>
<keyword evidence="3 7" id="KW-0479">Metal-binding</keyword>
<evidence type="ECO:0000313" key="9">
    <source>
        <dbReference type="Proteomes" id="UP000515154"/>
    </source>
</evidence>
<evidence type="ECO:0000256" key="5">
    <source>
        <dbReference type="ARBA" id="ARBA00022833"/>
    </source>
</evidence>
<dbReference type="PANTHER" id="PTHR11804:SF79">
    <property type="entry name" value="MITOCHONDRIAL INTERMEDIATE PEPTIDASE"/>
    <property type="match status" value="1"/>
</dbReference>
<dbReference type="InterPro" id="IPR045090">
    <property type="entry name" value="Pept_M3A_M3B"/>
</dbReference>
<dbReference type="RefSeq" id="XP_036355262.1">
    <property type="nucleotide sequence ID" value="XM_036499369.1"/>
</dbReference>
<dbReference type="AlphaFoldDB" id="A0A7E6EKA4"/>
<dbReference type="SUPFAM" id="SSF55486">
    <property type="entry name" value="Metalloproteases ('zincins'), catalytic domain"/>
    <property type="match status" value="1"/>
</dbReference>
<evidence type="ECO:0000256" key="1">
    <source>
        <dbReference type="ARBA" id="ARBA00006040"/>
    </source>
</evidence>
<comment type="similarity">
    <text evidence="1 7">Belongs to the peptidase M3 family.</text>
</comment>
<evidence type="ECO:0000313" key="10">
    <source>
        <dbReference type="RefSeq" id="XP_036355262.1"/>
    </source>
</evidence>
<name>A0A7E6EKA4_9MOLL</name>
<accession>A0A7E6EKA4</accession>
<comment type="cofactor">
    <cofactor evidence="7">
        <name>Zn(2+)</name>
        <dbReference type="ChEBI" id="CHEBI:29105"/>
    </cofactor>
    <text evidence="7">Binds 1 zinc ion.</text>
</comment>
<reference evidence="10" key="1">
    <citation type="submission" date="2025-08" db="UniProtKB">
        <authorList>
            <consortium name="RefSeq"/>
        </authorList>
    </citation>
    <scope>IDENTIFICATION</scope>
</reference>